<evidence type="ECO:0000313" key="1">
    <source>
        <dbReference type="EMBL" id="WGH74777.1"/>
    </source>
</evidence>
<dbReference type="SUPFAM" id="SSF53335">
    <property type="entry name" value="S-adenosyl-L-methionine-dependent methyltransferases"/>
    <property type="match status" value="1"/>
</dbReference>
<name>A0ABY8L291_9FLAO</name>
<keyword evidence="2" id="KW-1185">Reference proteome</keyword>
<proteinExistence type="predicted"/>
<keyword evidence="1" id="KW-0808">Transferase</keyword>
<reference evidence="1 2" key="1">
    <citation type="submission" date="2023-04" db="EMBL/GenBank/DDBJ databases">
        <title>Tenacibaculum tangerinum sp. nov., isolated from sea tidal flat of South Korea.</title>
        <authorList>
            <person name="Lee S.H."/>
            <person name="Kim J.-J."/>
        </authorList>
    </citation>
    <scope>NUCLEOTIDE SEQUENCE [LARGE SCALE GENOMIC DNA]</scope>
    <source>
        <strain evidence="1 2">GRR-S3-23</strain>
    </source>
</reference>
<dbReference type="GO" id="GO:0008168">
    <property type="term" value="F:methyltransferase activity"/>
    <property type="evidence" value="ECO:0007669"/>
    <property type="project" value="UniProtKB-KW"/>
</dbReference>
<gene>
    <name evidence="1" type="ORF">P8625_11880</name>
</gene>
<dbReference type="GO" id="GO:0032259">
    <property type="term" value="P:methylation"/>
    <property type="evidence" value="ECO:0007669"/>
    <property type="project" value="UniProtKB-KW"/>
</dbReference>
<protein>
    <submittedName>
        <fullName evidence="1">Methyltransferase domain-containing protein</fullName>
    </submittedName>
</protein>
<keyword evidence="1" id="KW-0489">Methyltransferase</keyword>
<dbReference type="Proteomes" id="UP001232001">
    <property type="component" value="Chromosome"/>
</dbReference>
<accession>A0ABY8L291</accession>
<dbReference type="EMBL" id="CP122539">
    <property type="protein sequence ID" value="WGH74777.1"/>
    <property type="molecule type" value="Genomic_DNA"/>
</dbReference>
<organism evidence="1 2">
    <name type="scientific">Tenacibaculum tangerinum</name>
    <dbReference type="NCBI Taxonomy" id="3038772"/>
    <lineage>
        <taxon>Bacteria</taxon>
        <taxon>Pseudomonadati</taxon>
        <taxon>Bacteroidota</taxon>
        <taxon>Flavobacteriia</taxon>
        <taxon>Flavobacteriales</taxon>
        <taxon>Flavobacteriaceae</taxon>
        <taxon>Tenacibaculum</taxon>
    </lineage>
</organism>
<dbReference type="RefSeq" id="WP_279650671.1">
    <property type="nucleotide sequence ID" value="NZ_CP122539.1"/>
</dbReference>
<dbReference type="InterPro" id="IPR029063">
    <property type="entry name" value="SAM-dependent_MTases_sf"/>
</dbReference>
<evidence type="ECO:0000313" key="2">
    <source>
        <dbReference type="Proteomes" id="UP001232001"/>
    </source>
</evidence>
<sequence length="260" mass="30742">MTESTPKINSRYLVKKLLSVPDNTLFNHVKFHLVNDVLVSYNAKRLNILELGCGTKTTYRYLKNLGCNFDYFGVDYEASFAPDFVCDLLNPKPIQEVLPWKPDFLLLLDVLEHLHEDSHVLEKVVLEISDLITTDTKVIVTLPQMYRLDRFKFSHLHYPEHKIRLTHKEWKALLSKSFFVDKVQGVGFLSIIPFLPMFFKSFTPENKLGRLFMYLRKNVMEWSYFKPIDLWLSRTLGKVKPFYYYSNDILFVLSKKKENR</sequence>
<dbReference type="Gene3D" id="3.40.50.150">
    <property type="entry name" value="Vaccinia Virus protein VP39"/>
    <property type="match status" value="1"/>
</dbReference>